<proteinExistence type="predicted"/>
<gene>
    <name evidence="1" type="ORF">BIY26_09445</name>
</gene>
<name>A0AAE8ETD7_9GAMM</name>
<reference evidence="1 2" key="1">
    <citation type="submission" date="2016-09" db="EMBL/GenBank/DDBJ databases">
        <authorList>
            <person name="Doonan J."/>
            <person name="Pachebat J.A."/>
            <person name="Golyshin P.N."/>
            <person name="Denman S."/>
            <person name="Mcdonald J.E."/>
        </authorList>
    </citation>
    <scope>NUCLEOTIDE SEQUENCE [LARGE SCALE GENOMIC DNA]</scope>
    <source>
        <strain evidence="1 2">FRB141</strain>
    </source>
</reference>
<dbReference type="EMBL" id="MJLX01000020">
    <property type="protein sequence ID" value="RLM25232.1"/>
    <property type="molecule type" value="Genomic_DNA"/>
</dbReference>
<dbReference type="Proteomes" id="UP000285972">
    <property type="component" value="Unassembled WGS sequence"/>
</dbReference>
<evidence type="ECO:0000313" key="1">
    <source>
        <dbReference type="EMBL" id="RLM25232.1"/>
    </source>
</evidence>
<dbReference type="AlphaFoldDB" id="A0AAE8ETD7"/>
<dbReference type="KEGG" id="bgj:AWC36_05065"/>
<accession>A0AAE8ETD7</accession>
<evidence type="ECO:0000313" key="2">
    <source>
        <dbReference type="Proteomes" id="UP000285972"/>
    </source>
</evidence>
<comment type="caution">
    <text evidence="1">The sequence shown here is derived from an EMBL/GenBank/DDBJ whole genome shotgun (WGS) entry which is preliminary data.</text>
</comment>
<organism evidence="1 2">
    <name type="scientific">Brenneria goodwinii</name>
    <dbReference type="NCBI Taxonomy" id="1109412"/>
    <lineage>
        <taxon>Bacteria</taxon>
        <taxon>Pseudomonadati</taxon>
        <taxon>Pseudomonadota</taxon>
        <taxon>Gammaproteobacteria</taxon>
        <taxon>Enterobacterales</taxon>
        <taxon>Pectobacteriaceae</taxon>
        <taxon>Brenneria</taxon>
    </lineage>
</organism>
<dbReference type="GeneID" id="70906149"/>
<sequence>MRLTVLDDDPGQKIRIGIDRYRVWLDDKEVRHCLTADDDKGEVISIVTDENGWMVAENGEVKRRTRYGQVRIEPWEN</sequence>
<dbReference type="RefSeq" id="WP_095833804.1">
    <property type="nucleotide sequence ID" value="NZ_CP014137.1"/>
</dbReference>
<protein>
    <submittedName>
        <fullName evidence="1">Uncharacterized protein</fullName>
    </submittedName>
</protein>